<evidence type="ECO:0000256" key="1">
    <source>
        <dbReference type="ARBA" id="ARBA00009207"/>
    </source>
</evidence>
<dbReference type="GO" id="GO:0005737">
    <property type="term" value="C:cytoplasm"/>
    <property type="evidence" value="ECO:0007669"/>
    <property type="project" value="TreeGrafter"/>
</dbReference>
<comment type="caution">
    <text evidence="3">The sequence shown here is derived from an EMBL/GenBank/DDBJ whole genome shotgun (WGS) entry which is preliminary data.</text>
</comment>
<dbReference type="GO" id="GO:0030289">
    <property type="term" value="C:protein phosphatase 4 complex"/>
    <property type="evidence" value="ECO:0007669"/>
    <property type="project" value="InterPro"/>
</dbReference>
<dbReference type="GO" id="GO:0005634">
    <property type="term" value="C:nucleus"/>
    <property type="evidence" value="ECO:0007669"/>
    <property type="project" value="TreeGrafter"/>
</dbReference>
<organism evidence="3 4">
    <name type="scientific">Quillaja saponaria</name>
    <name type="common">Soap bark tree</name>
    <dbReference type="NCBI Taxonomy" id="32244"/>
    <lineage>
        <taxon>Eukaryota</taxon>
        <taxon>Viridiplantae</taxon>
        <taxon>Streptophyta</taxon>
        <taxon>Embryophyta</taxon>
        <taxon>Tracheophyta</taxon>
        <taxon>Spermatophyta</taxon>
        <taxon>Magnoliopsida</taxon>
        <taxon>eudicotyledons</taxon>
        <taxon>Gunneridae</taxon>
        <taxon>Pentapetalae</taxon>
        <taxon>rosids</taxon>
        <taxon>fabids</taxon>
        <taxon>Fabales</taxon>
        <taxon>Quillajaceae</taxon>
        <taxon>Quillaja</taxon>
    </lineage>
</organism>
<feature type="compositionally biased region" description="Low complexity" evidence="2">
    <location>
        <begin position="9"/>
        <end position="29"/>
    </location>
</feature>
<sequence length="288" mass="32086">MTSTEEGITSTPPASEYPASEAPASASVPGRGQLMDIPSNENLQHSTISSSDSDHFHTDMVPPEHDQNDMVLPNHHQNDVAPQHHQQNDMVPNLLNHVGSEPKHEISDEEVRGVLEVIASTGRFWHDWDKLKSMLSFKLKQVLLEYPEAKLMADQQHASLGEAYPELVDRLDEALHSFVNGPPFTIQRISEILLDAQSIYPNLRKLALALEKNLLVTSTLSICTDSYPQSTTQEIDEKDKSSKEPKQMFDTAQNGTEDGDEVVTEVEEAEVGDDMTIDMEAFEEIVKS</sequence>
<feature type="region of interest" description="Disordered" evidence="2">
    <location>
        <begin position="1"/>
        <end position="66"/>
    </location>
</feature>
<dbReference type="Proteomes" id="UP001163823">
    <property type="component" value="Chromosome 1"/>
</dbReference>
<protein>
    <submittedName>
        <fullName evidence="3">Serine/threonine-protein phosphatase 4 regulatory subunit 2</fullName>
    </submittedName>
</protein>
<gene>
    <name evidence="3" type="ORF">O6P43_001789</name>
</gene>
<evidence type="ECO:0000313" key="3">
    <source>
        <dbReference type="EMBL" id="KAJ7982694.1"/>
    </source>
</evidence>
<name>A0AAD7QJS6_QUISA</name>
<dbReference type="AlphaFoldDB" id="A0AAD7QJS6"/>
<evidence type="ECO:0000313" key="4">
    <source>
        <dbReference type="Proteomes" id="UP001163823"/>
    </source>
</evidence>
<keyword evidence="4" id="KW-1185">Reference proteome</keyword>
<feature type="region of interest" description="Disordered" evidence="2">
    <location>
        <begin position="229"/>
        <end position="261"/>
    </location>
</feature>
<feature type="compositionally biased region" description="Basic and acidic residues" evidence="2">
    <location>
        <begin position="52"/>
        <end position="66"/>
    </location>
</feature>
<reference evidence="3 4" key="1">
    <citation type="journal article" date="2023" name="Science">
        <title>Elucidation of the pathway for biosynthesis of saponin adjuvants from the soapbark tree.</title>
        <authorList>
            <person name="Reed J."/>
            <person name="Orme A."/>
            <person name="El-Demerdash A."/>
            <person name="Owen C."/>
            <person name="Martin L.B.B."/>
            <person name="Misra R.C."/>
            <person name="Kikuchi S."/>
            <person name="Rejzek M."/>
            <person name="Martin A.C."/>
            <person name="Harkess A."/>
            <person name="Leebens-Mack J."/>
            <person name="Louveau T."/>
            <person name="Stephenson M.J."/>
            <person name="Osbourn A."/>
        </authorList>
    </citation>
    <scope>NUCLEOTIDE SEQUENCE [LARGE SCALE GENOMIC DNA]</scope>
    <source>
        <strain evidence="3">S10</strain>
    </source>
</reference>
<evidence type="ECO:0000256" key="2">
    <source>
        <dbReference type="SAM" id="MobiDB-lite"/>
    </source>
</evidence>
<dbReference type="PANTHER" id="PTHR16487:SF0">
    <property type="entry name" value="PROTEIN PHOSPHATASE 4 REGULATORY SUBUNIT 2-RELATED"/>
    <property type="match status" value="1"/>
</dbReference>
<dbReference type="PANTHER" id="PTHR16487">
    <property type="entry name" value="PPP4R2-RELATED PROTEIN"/>
    <property type="match status" value="1"/>
</dbReference>
<proteinExistence type="inferred from homology"/>
<dbReference type="KEGG" id="qsa:O6P43_001789"/>
<dbReference type="GO" id="GO:0019888">
    <property type="term" value="F:protein phosphatase regulator activity"/>
    <property type="evidence" value="ECO:0007669"/>
    <property type="project" value="InterPro"/>
</dbReference>
<feature type="compositionally biased region" description="Polar residues" evidence="2">
    <location>
        <begin position="39"/>
        <end position="51"/>
    </location>
</feature>
<dbReference type="InterPro" id="IPR015267">
    <property type="entry name" value="PPP4R2"/>
</dbReference>
<accession>A0AAD7QJS6</accession>
<comment type="similarity">
    <text evidence="1">Belongs to the PPP4R2 family.</text>
</comment>
<dbReference type="Pfam" id="PF09184">
    <property type="entry name" value="PPP4R2"/>
    <property type="match status" value="1"/>
</dbReference>
<feature type="compositionally biased region" description="Basic and acidic residues" evidence="2">
    <location>
        <begin position="235"/>
        <end position="247"/>
    </location>
</feature>
<dbReference type="EMBL" id="JARAOO010000001">
    <property type="protein sequence ID" value="KAJ7982694.1"/>
    <property type="molecule type" value="Genomic_DNA"/>
</dbReference>